<keyword evidence="3" id="KW-1185">Reference proteome</keyword>
<evidence type="ECO:0000313" key="3">
    <source>
        <dbReference type="Proteomes" id="UP000184480"/>
    </source>
</evidence>
<keyword evidence="1" id="KW-0812">Transmembrane</keyword>
<keyword evidence="1" id="KW-1133">Transmembrane helix</keyword>
<dbReference type="AlphaFoldDB" id="A0A1M5E4A7"/>
<feature type="transmembrane region" description="Helical" evidence="1">
    <location>
        <begin position="45"/>
        <end position="64"/>
    </location>
</feature>
<dbReference type="STRING" id="1346286.SAMN05444362_109144"/>
<accession>A0A1M5E4A7</accession>
<evidence type="ECO:0000313" key="2">
    <source>
        <dbReference type="EMBL" id="SHF74067.1"/>
    </source>
</evidence>
<protein>
    <submittedName>
        <fullName evidence="2">Uncharacterized protein</fullName>
    </submittedName>
</protein>
<keyword evidence="1" id="KW-0472">Membrane</keyword>
<dbReference type="RefSeq" id="WP_062184923.1">
    <property type="nucleotide sequence ID" value="NZ_BBXL01000033.1"/>
</dbReference>
<reference evidence="3" key="1">
    <citation type="submission" date="2016-11" db="EMBL/GenBank/DDBJ databases">
        <authorList>
            <person name="Varghese N."/>
            <person name="Submissions S."/>
        </authorList>
    </citation>
    <scope>NUCLEOTIDE SEQUENCE [LARGE SCALE GENOMIC DNA]</scope>
    <source>
        <strain evidence="3">DSM 27370</strain>
    </source>
</reference>
<proteinExistence type="predicted"/>
<dbReference type="EMBL" id="FQUC01000009">
    <property type="protein sequence ID" value="SHF74067.1"/>
    <property type="molecule type" value="Genomic_DNA"/>
</dbReference>
<name>A0A1M5E4A7_9BACT</name>
<dbReference type="Proteomes" id="UP000184480">
    <property type="component" value="Unassembled WGS sequence"/>
</dbReference>
<dbReference type="OrthoDB" id="1095931at2"/>
<evidence type="ECO:0000256" key="1">
    <source>
        <dbReference type="SAM" id="Phobius"/>
    </source>
</evidence>
<sequence length="112" mass="12937">MKHLKKKLRFYSLFLLTTLYQSIPTTFVIAVLLVIAGGWNDLQETIGFIILGFPTLGLAIAFFYKEQMRQNEYPFYYNATCGKTGLWVFTSICYVIIAIVLTQINKLIWVLI</sequence>
<feature type="transmembrane region" description="Helical" evidence="1">
    <location>
        <begin position="12"/>
        <end position="39"/>
    </location>
</feature>
<gene>
    <name evidence="2" type="ORF">SAMN05444362_109144</name>
</gene>
<feature type="transmembrane region" description="Helical" evidence="1">
    <location>
        <begin position="85"/>
        <end position="104"/>
    </location>
</feature>
<organism evidence="2 3">
    <name type="scientific">Dysgonomonas macrotermitis</name>
    <dbReference type="NCBI Taxonomy" id="1346286"/>
    <lineage>
        <taxon>Bacteria</taxon>
        <taxon>Pseudomonadati</taxon>
        <taxon>Bacteroidota</taxon>
        <taxon>Bacteroidia</taxon>
        <taxon>Bacteroidales</taxon>
        <taxon>Dysgonomonadaceae</taxon>
        <taxon>Dysgonomonas</taxon>
    </lineage>
</organism>